<feature type="compositionally biased region" description="Low complexity" evidence="1">
    <location>
        <begin position="64"/>
        <end position="76"/>
    </location>
</feature>
<feature type="transmembrane region" description="Helical" evidence="2">
    <location>
        <begin position="7"/>
        <end position="25"/>
    </location>
</feature>
<reference evidence="3 5" key="2">
    <citation type="submission" date="2024-04" db="EMBL/GenBank/DDBJ databases">
        <title>Limosilactobacillus allomucosae sp. nov., a novel species isolated from wild boar faecal samples as potential probiotics for domestic pigs.</title>
        <authorList>
            <person name="Chen B."/>
        </authorList>
    </citation>
    <scope>NUCLEOTIDE SEQUENCE [LARGE SCALE GENOMIC DNA]</scope>
    <source>
        <strain evidence="3 5">WILCCON 0055</strain>
    </source>
</reference>
<name>A0AAU7C5M6_9LACO</name>
<dbReference type="Proteomes" id="UP001456307">
    <property type="component" value="Unassembled WGS sequence"/>
</dbReference>
<evidence type="ECO:0000313" key="3">
    <source>
        <dbReference type="EMBL" id="MEO5285924.1"/>
    </source>
</evidence>
<proteinExistence type="predicted"/>
<organism evidence="4">
    <name type="scientific">Limosilactobacillus allomucosae</name>
    <dbReference type="NCBI Taxonomy" id="3142938"/>
    <lineage>
        <taxon>Bacteria</taxon>
        <taxon>Bacillati</taxon>
        <taxon>Bacillota</taxon>
        <taxon>Bacilli</taxon>
        <taxon>Lactobacillales</taxon>
        <taxon>Lactobacillaceae</taxon>
        <taxon>Limosilactobacillus</taxon>
    </lineage>
</organism>
<keyword evidence="5" id="KW-1185">Reference proteome</keyword>
<dbReference type="EMBL" id="CP154878">
    <property type="protein sequence ID" value="XBG96426.1"/>
    <property type="molecule type" value="Genomic_DNA"/>
</dbReference>
<dbReference type="AlphaFoldDB" id="A0AAU7C5M6"/>
<keyword evidence="2" id="KW-1133">Transmembrane helix</keyword>
<dbReference type="EMBL" id="JBCNVT010000001">
    <property type="protein sequence ID" value="MEO5285924.1"/>
    <property type="molecule type" value="Genomic_DNA"/>
</dbReference>
<accession>A0AAU7C5M6</accession>
<evidence type="ECO:0000313" key="4">
    <source>
        <dbReference type="EMBL" id="XBG96426.1"/>
    </source>
</evidence>
<evidence type="ECO:0000313" key="5">
    <source>
        <dbReference type="Proteomes" id="UP001456307"/>
    </source>
</evidence>
<dbReference type="KEGG" id="lalo:ABC765_04900"/>
<evidence type="ECO:0008006" key="6">
    <source>
        <dbReference type="Google" id="ProtNLM"/>
    </source>
</evidence>
<reference evidence="4" key="1">
    <citation type="submission" date="2024-04" db="EMBL/GenBank/DDBJ databases">
        <title>Limosilactobacillus allomucosae sp. nov., a novel species isolated from wild boar faecal samples as a potential probiotics for domestic pigs.</title>
        <authorList>
            <person name="Chen B."/>
        </authorList>
    </citation>
    <scope>NUCLEOTIDE SEQUENCE</scope>
    <source>
        <strain evidence="4">WILCCON 0051</strain>
    </source>
</reference>
<keyword evidence="2" id="KW-0472">Membrane</keyword>
<feature type="compositionally biased region" description="Basic and acidic residues" evidence="1">
    <location>
        <begin position="54"/>
        <end position="63"/>
    </location>
</feature>
<evidence type="ECO:0000256" key="1">
    <source>
        <dbReference type="SAM" id="MobiDB-lite"/>
    </source>
</evidence>
<evidence type="ECO:0000256" key="2">
    <source>
        <dbReference type="SAM" id="Phobius"/>
    </source>
</evidence>
<gene>
    <name evidence="3" type="ORF">AAVZ08_04825</name>
    <name evidence="4" type="ORF">ABC765_04900</name>
</gene>
<feature type="region of interest" description="Disordered" evidence="1">
    <location>
        <begin position="54"/>
        <end position="81"/>
    </location>
</feature>
<dbReference type="RefSeq" id="WP_347963529.1">
    <property type="nucleotide sequence ID" value="NZ_CP154878.1"/>
</dbReference>
<sequence>MEQNKKSTLAAVLVIFISLVLLGIFKYQQNAYDQKLQKAQTELATEQKALKQAKKQEQRKLQEKAATGTAAQQDSAKQAKAENEASTQAAKLFKILFTYSSQADWAARSAQAKSLVTDTILNDKTYFNDGKDNTGNSIIDTMKLQSSFISADTRVSLINEEANTVDCVSVVKYAAQYGSERSATTTVVYTSTYDLNQQKFTKLQKLGTTMVDATTDQ</sequence>
<protein>
    <recommendedName>
        <fullName evidence="6">Lipoprotein</fullName>
    </recommendedName>
</protein>
<keyword evidence="2" id="KW-0812">Transmembrane</keyword>